<dbReference type="RefSeq" id="WP_330794771.1">
    <property type="nucleotide sequence ID" value="NZ_JAZEWV010000008.1"/>
</dbReference>
<sequence length="90" mass="9704">MKRFTRGLGAVAAVLALGGGTVVLASAPAGAAQVNNTMLCEPDTGWCYQTNPPYNPAFPHACRWDYQLHNLHSGMYYTGCTPGYWGTDIH</sequence>
<evidence type="ECO:0008006" key="4">
    <source>
        <dbReference type="Google" id="ProtNLM"/>
    </source>
</evidence>
<gene>
    <name evidence="2" type="ORF">V2S66_12780</name>
</gene>
<comment type="caution">
    <text evidence="2">The sequence shown here is derived from an EMBL/GenBank/DDBJ whole genome shotgun (WGS) entry which is preliminary data.</text>
</comment>
<organism evidence="2 3">
    <name type="scientific">Actinacidiphila polyblastidii</name>
    <dbReference type="NCBI Taxonomy" id="3110430"/>
    <lineage>
        <taxon>Bacteria</taxon>
        <taxon>Bacillati</taxon>
        <taxon>Actinomycetota</taxon>
        <taxon>Actinomycetes</taxon>
        <taxon>Kitasatosporales</taxon>
        <taxon>Streptomycetaceae</taxon>
        <taxon>Actinacidiphila</taxon>
    </lineage>
</organism>
<proteinExistence type="predicted"/>
<dbReference type="EMBL" id="JAZEWV010000008">
    <property type="protein sequence ID" value="MEE4542842.1"/>
    <property type="molecule type" value="Genomic_DNA"/>
</dbReference>
<accession>A0ABU7PCL9</accession>
<evidence type="ECO:0000313" key="2">
    <source>
        <dbReference type="EMBL" id="MEE4542842.1"/>
    </source>
</evidence>
<keyword evidence="3" id="KW-1185">Reference proteome</keyword>
<reference evidence="2 3" key="1">
    <citation type="submission" date="2023-12" db="EMBL/GenBank/DDBJ databases">
        <title>Streptomyces sp. V4-01.</title>
        <authorList>
            <person name="Somphong A."/>
            <person name="Phongsopitanun W."/>
        </authorList>
    </citation>
    <scope>NUCLEOTIDE SEQUENCE [LARGE SCALE GENOMIC DNA]</scope>
    <source>
        <strain evidence="2 3">V4-01</strain>
    </source>
</reference>
<name>A0ABU7PCL9_9ACTN</name>
<protein>
    <recommendedName>
        <fullName evidence="4">Secreted protein</fullName>
    </recommendedName>
</protein>
<feature type="signal peptide" evidence="1">
    <location>
        <begin position="1"/>
        <end position="31"/>
    </location>
</feature>
<feature type="chain" id="PRO_5046906182" description="Secreted protein" evidence="1">
    <location>
        <begin position="32"/>
        <end position="90"/>
    </location>
</feature>
<evidence type="ECO:0000313" key="3">
    <source>
        <dbReference type="Proteomes" id="UP001344658"/>
    </source>
</evidence>
<evidence type="ECO:0000256" key="1">
    <source>
        <dbReference type="SAM" id="SignalP"/>
    </source>
</evidence>
<keyword evidence="1" id="KW-0732">Signal</keyword>
<dbReference type="Proteomes" id="UP001344658">
    <property type="component" value="Unassembled WGS sequence"/>
</dbReference>